<dbReference type="GO" id="GO:0030313">
    <property type="term" value="C:cell envelope"/>
    <property type="evidence" value="ECO:0007669"/>
    <property type="project" value="UniProtKB-SubCell"/>
</dbReference>
<evidence type="ECO:0000259" key="2">
    <source>
        <dbReference type="Pfam" id="PF07940"/>
    </source>
</evidence>
<dbReference type="Proteomes" id="UP000178270">
    <property type="component" value="Unassembled WGS sequence"/>
</dbReference>
<dbReference type="Pfam" id="PF07940">
    <property type="entry name" value="Hepar_II_III_C"/>
    <property type="match status" value="1"/>
</dbReference>
<gene>
    <name evidence="3" type="ORF">A3K42_01135</name>
</gene>
<dbReference type="SUPFAM" id="SSF48230">
    <property type="entry name" value="Chondroitin AC/alginate lyase"/>
    <property type="match status" value="1"/>
</dbReference>
<feature type="domain" description="Heparinase II/III-like C-terminal" evidence="2">
    <location>
        <begin position="274"/>
        <end position="426"/>
    </location>
</feature>
<organism evidence="3 4">
    <name type="scientific">candidate division WWE3 bacterium RBG_13_37_7</name>
    <dbReference type="NCBI Taxonomy" id="1802609"/>
    <lineage>
        <taxon>Bacteria</taxon>
        <taxon>Katanobacteria</taxon>
    </lineage>
</organism>
<evidence type="ECO:0000256" key="1">
    <source>
        <dbReference type="ARBA" id="ARBA00004196"/>
    </source>
</evidence>
<accession>A0A1F4U168</accession>
<dbReference type="PANTHER" id="PTHR38045">
    <property type="entry name" value="CHROMOSOME 1, WHOLE GENOME SHOTGUN SEQUENCE"/>
    <property type="match status" value="1"/>
</dbReference>
<evidence type="ECO:0000313" key="3">
    <source>
        <dbReference type="EMBL" id="OGC38631.1"/>
    </source>
</evidence>
<name>A0A1F4U168_UNCKA</name>
<dbReference type="InterPro" id="IPR012480">
    <property type="entry name" value="Hepar_II_III_C"/>
</dbReference>
<dbReference type="InterPro" id="IPR008929">
    <property type="entry name" value="Chondroitin_lyas"/>
</dbReference>
<dbReference type="GO" id="GO:0016829">
    <property type="term" value="F:lyase activity"/>
    <property type="evidence" value="ECO:0007669"/>
    <property type="project" value="InterPro"/>
</dbReference>
<evidence type="ECO:0000313" key="4">
    <source>
        <dbReference type="Proteomes" id="UP000178270"/>
    </source>
</evidence>
<protein>
    <recommendedName>
        <fullName evidence="2">Heparinase II/III-like C-terminal domain-containing protein</fullName>
    </recommendedName>
</protein>
<sequence>MNLSIAAFLFFLKKGDYKELIEKYLLAICEEKTWVIPAHEGRLIDLYAADTALTLAEILYILGDNINPKVRNEVIQNINIKVLDPYINNITEHKWYKSSDNWNAVCNSEIAATFLLVKSDSKRKAHAIKTAIEGLQVYLNTSFKPDGSTSEGINYWNYGMSMFVTFSEMLRATTNNQVDLLAHECIKKIASFPSNIQLGLNSFASFSDTNEEDAGTTFNPGIIQRLSERTGEKSLRNLIVDPVKVDWLGISTILRFILWWDGNTNNKYVVNDVLLPDAGIARINSTLKDTTPITLIIKAGNNGENHNHSDIGSFTLNIDGENLLTDPGAGLYNKDYFSEKRYENIFANSFGHSVPIIDNKLQANGTQFYGKITDFEVSTKVKKIRLEMSKAYNTKNLTSLTREVKLTNDIEKMPITIEDNFTFIKETSVIEEAFVTWNEVNINEKTAIINGNKYCAKLTITEPETGVSLTLEKLDKESKENKKKRTLNRICFKIAASTAKVVKFKLNIEVLSKVSIY</sequence>
<comment type="subcellular location">
    <subcellularLocation>
        <location evidence="1">Cell envelope</location>
    </subcellularLocation>
</comment>
<dbReference type="AlphaFoldDB" id="A0A1F4U168"/>
<dbReference type="PANTHER" id="PTHR38045:SF1">
    <property type="entry name" value="HEPARINASE II_III-LIKE PROTEIN"/>
    <property type="match status" value="1"/>
</dbReference>
<comment type="caution">
    <text evidence="3">The sequence shown here is derived from an EMBL/GenBank/DDBJ whole genome shotgun (WGS) entry which is preliminary data.</text>
</comment>
<proteinExistence type="predicted"/>
<dbReference type="EMBL" id="MEUS01000023">
    <property type="protein sequence ID" value="OGC38631.1"/>
    <property type="molecule type" value="Genomic_DNA"/>
</dbReference>
<dbReference type="Gene3D" id="2.70.98.70">
    <property type="match status" value="1"/>
</dbReference>
<reference evidence="3 4" key="1">
    <citation type="journal article" date="2016" name="Nat. Commun.">
        <title>Thousands of microbial genomes shed light on interconnected biogeochemical processes in an aquifer system.</title>
        <authorList>
            <person name="Anantharaman K."/>
            <person name="Brown C.T."/>
            <person name="Hug L.A."/>
            <person name="Sharon I."/>
            <person name="Castelle C.J."/>
            <person name="Probst A.J."/>
            <person name="Thomas B.C."/>
            <person name="Singh A."/>
            <person name="Wilkins M.J."/>
            <person name="Karaoz U."/>
            <person name="Brodie E.L."/>
            <person name="Williams K.H."/>
            <person name="Hubbard S.S."/>
            <person name="Banfield J.F."/>
        </authorList>
    </citation>
    <scope>NUCLEOTIDE SEQUENCE [LARGE SCALE GENOMIC DNA]</scope>
</reference>
<dbReference type="Gene3D" id="1.50.10.100">
    <property type="entry name" value="Chondroitin AC/alginate lyase"/>
    <property type="match status" value="1"/>
</dbReference>